<proteinExistence type="predicted"/>
<accession>A0ACB5SUV0</accession>
<dbReference type="EMBL" id="BSXS01000696">
    <property type="protein sequence ID" value="GME73537.1"/>
    <property type="molecule type" value="Genomic_DNA"/>
</dbReference>
<dbReference type="Proteomes" id="UP001165064">
    <property type="component" value="Unassembled WGS sequence"/>
</dbReference>
<comment type="caution">
    <text evidence="1">The sequence shown here is derived from an EMBL/GenBank/DDBJ whole genome shotgun (WGS) entry which is preliminary data.</text>
</comment>
<evidence type="ECO:0000313" key="2">
    <source>
        <dbReference type="Proteomes" id="UP001165064"/>
    </source>
</evidence>
<name>A0ACB5SUV0_AMBMO</name>
<keyword evidence="2" id="KW-1185">Reference proteome</keyword>
<organism evidence="1 2">
    <name type="scientific">Ambrosiozyma monospora</name>
    <name type="common">Yeast</name>
    <name type="synonym">Endomycopsis monosporus</name>
    <dbReference type="NCBI Taxonomy" id="43982"/>
    <lineage>
        <taxon>Eukaryota</taxon>
        <taxon>Fungi</taxon>
        <taxon>Dikarya</taxon>
        <taxon>Ascomycota</taxon>
        <taxon>Saccharomycotina</taxon>
        <taxon>Pichiomycetes</taxon>
        <taxon>Pichiales</taxon>
        <taxon>Pichiaceae</taxon>
        <taxon>Ambrosiozyma</taxon>
    </lineage>
</organism>
<gene>
    <name evidence="1" type="ORF">Amon02_000144300</name>
</gene>
<sequence length="361" mass="40274">MPNVVVIGAGVVGLTAAYELLQAGHEVTLLSKQIPTDFQFTSNYTSPFAGANWASFAQPGEYELQKIDLVGFYKFKQLAKNPETGVWDKENISYVTERAYEHAGSKESYPWFLNLPGLKSQKFDRTQVPQGLGLQYGYSYDGVVISTTLYLVWLLNENLKTGRFKIQRKSISDLKEAINLHHNGKADIIINSTGLLAKDLVTPEEAAKIHAIRGATLLVENNLENKFSVKDYDPEFPADSFYLMPRQEGGTVIGGCFELNAEHQTTIDPAQKQRFINKVKKYFPRLLNANGELDIVREQVGFRPGRTGGPRIELDEKWTYENGVALVHNYGHAGAGYQASWGSAAKVLKTVNDFLGFKARL</sequence>
<evidence type="ECO:0000313" key="1">
    <source>
        <dbReference type="EMBL" id="GME73537.1"/>
    </source>
</evidence>
<protein>
    <submittedName>
        <fullName evidence="1">Unnamed protein product</fullName>
    </submittedName>
</protein>
<reference evidence="1" key="1">
    <citation type="submission" date="2023-04" db="EMBL/GenBank/DDBJ databases">
        <title>Ambrosiozyma monospora NBRC 10751.</title>
        <authorList>
            <person name="Ichikawa N."/>
            <person name="Sato H."/>
            <person name="Tonouchi N."/>
        </authorList>
    </citation>
    <scope>NUCLEOTIDE SEQUENCE</scope>
    <source>
        <strain evidence="1">NBRC 10751</strain>
    </source>
</reference>